<keyword evidence="7" id="KW-0256">Endoplasmic reticulum</keyword>
<dbReference type="AlphaFoldDB" id="A0AAD2D7H5"/>
<dbReference type="InterPro" id="IPR039042">
    <property type="entry name" value="Alg13-like"/>
</dbReference>
<evidence type="ECO:0000256" key="7">
    <source>
        <dbReference type="ARBA" id="ARBA00022824"/>
    </source>
</evidence>
<evidence type="ECO:0000256" key="4">
    <source>
        <dbReference type="ARBA" id="ARBA00017468"/>
    </source>
</evidence>
<evidence type="ECO:0000256" key="1">
    <source>
        <dbReference type="ARBA" id="ARBA00004240"/>
    </source>
</evidence>
<comment type="subcellular location">
    <subcellularLocation>
        <location evidence="1">Endoplasmic reticulum</location>
    </subcellularLocation>
</comment>
<feature type="domain" description="Glycosyl transferase family 28 C-terminal" evidence="8">
    <location>
        <begin position="5"/>
        <end position="165"/>
    </location>
</feature>
<evidence type="ECO:0000256" key="2">
    <source>
        <dbReference type="ARBA" id="ARBA00006962"/>
    </source>
</evidence>
<proteinExistence type="inferred from homology"/>
<dbReference type="GO" id="GO:0004577">
    <property type="term" value="F:N-acetylglucosaminyldiphosphodolichol N-acetylglucosaminyltransferase activity"/>
    <property type="evidence" value="ECO:0007669"/>
    <property type="project" value="UniProtKB-EC"/>
</dbReference>
<gene>
    <name evidence="9" type="ORF">ECRASSUSDP1_LOCUS23799</name>
</gene>
<dbReference type="Pfam" id="PF04101">
    <property type="entry name" value="Glyco_tran_28_C"/>
    <property type="match status" value="1"/>
</dbReference>
<keyword evidence="10" id="KW-1185">Reference proteome</keyword>
<comment type="similarity">
    <text evidence="2">Belongs to the glycosyltransferase 28 family.</text>
</comment>
<dbReference type="Proteomes" id="UP001295684">
    <property type="component" value="Unassembled WGS sequence"/>
</dbReference>
<dbReference type="InterPro" id="IPR007235">
    <property type="entry name" value="Glyco_trans_28_C"/>
</dbReference>
<evidence type="ECO:0000313" key="10">
    <source>
        <dbReference type="Proteomes" id="UP001295684"/>
    </source>
</evidence>
<accession>A0AAD2D7H5</accession>
<dbReference type="SUPFAM" id="SSF53756">
    <property type="entry name" value="UDP-Glycosyltransferase/glycogen phosphorylase"/>
    <property type="match status" value="1"/>
</dbReference>
<dbReference type="PANTHER" id="PTHR12867">
    <property type="entry name" value="GLYCOSYL TRANSFERASE-RELATED"/>
    <property type="match status" value="1"/>
</dbReference>
<reference evidence="9" key="1">
    <citation type="submission" date="2023-07" db="EMBL/GenBank/DDBJ databases">
        <authorList>
            <consortium name="AG Swart"/>
            <person name="Singh M."/>
            <person name="Singh A."/>
            <person name="Seah K."/>
            <person name="Emmerich C."/>
        </authorList>
    </citation>
    <scope>NUCLEOTIDE SEQUENCE</scope>
    <source>
        <strain evidence="9">DP1</strain>
    </source>
</reference>
<comment type="caution">
    <text evidence="9">The sequence shown here is derived from an EMBL/GenBank/DDBJ whole genome shotgun (WGS) entry which is preliminary data.</text>
</comment>
<evidence type="ECO:0000256" key="5">
    <source>
        <dbReference type="ARBA" id="ARBA00022676"/>
    </source>
</evidence>
<protein>
    <recommendedName>
        <fullName evidence="4">UDP-N-acetylglucosamine transferase subunit ALG13</fullName>
        <ecNumber evidence="3">2.4.1.141</ecNumber>
    </recommendedName>
</protein>
<evidence type="ECO:0000256" key="3">
    <source>
        <dbReference type="ARBA" id="ARBA00012614"/>
    </source>
</evidence>
<keyword evidence="5" id="KW-0328">Glycosyltransferase</keyword>
<dbReference type="EMBL" id="CAMPGE010024496">
    <property type="protein sequence ID" value="CAI2382328.1"/>
    <property type="molecule type" value="Genomic_DNA"/>
</dbReference>
<dbReference type="Gene3D" id="3.40.50.2000">
    <property type="entry name" value="Glycogen Phosphorylase B"/>
    <property type="match status" value="1"/>
</dbReference>
<dbReference type="GO" id="GO:0005783">
    <property type="term" value="C:endoplasmic reticulum"/>
    <property type="evidence" value="ECO:0007669"/>
    <property type="project" value="UniProtKB-SubCell"/>
</dbReference>
<dbReference type="GO" id="GO:0006488">
    <property type="term" value="P:dolichol-linked oligosaccharide biosynthetic process"/>
    <property type="evidence" value="ECO:0007669"/>
    <property type="project" value="InterPro"/>
</dbReference>
<organism evidence="9 10">
    <name type="scientific">Euplotes crassus</name>
    <dbReference type="NCBI Taxonomy" id="5936"/>
    <lineage>
        <taxon>Eukaryota</taxon>
        <taxon>Sar</taxon>
        <taxon>Alveolata</taxon>
        <taxon>Ciliophora</taxon>
        <taxon>Intramacronucleata</taxon>
        <taxon>Spirotrichea</taxon>
        <taxon>Hypotrichia</taxon>
        <taxon>Euplotida</taxon>
        <taxon>Euplotidae</taxon>
        <taxon>Moneuplotes</taxon>
    </lineage>
</organism>
<dbReference type="PANTHER" id="PTHR12867:SF6">
    <property type="entry name" value="N-ACETYLGLUCOSAMINYLDIPHOSPHODOLICHOL N-ACETYLGLUCOSAMINYLTRANSFERASE"/>
    <property type="match status" value="1"/>
</dbReference>
<dbReference type="EC" id="2.4.1.141" evidence="3"/>
<name>A0AAD2D7H5_EUPCR</name>
<keyword evidence="6" id="KW-0808">Transferase</keyword>
<evidence type="ECO:0000256" key="6">
    <source>
        <dbReference type="ARBA" id="ARBA00022679"/>
    </source>
</evidence>
<evidence type="ECO:0000313" key="9">
    <source>
        <dbReference type="EMBL" id="CAI2382328.1"/>
    </source>
</evidence>
<evidence type="ECO:0000259" key="8">
    <source>
        <dbReference type="Pfam" id="PF04101"/>
    </source>
</evidence>
<sequence>MSLRVFVTVGSTAFPSLFTIINTVEFLEALNPSQLFIQTGSSNPDLEIVKELMKEEDLEIFDYDVNYEDFIDRCDLVIGHTGAGTTIDVLSRNKYFVSVINTSLMDNHQEELASKLNDISSRVTVTTPEDLLDAIKSLDPASIRFGPKSSYKNSEGNFLPSVIDQMLLE</sequence>